<dbReference type="GO" id="GO:0032784">
    <property type="term" value="P:regulation of DNA-templated transcription elongation"/>
    <property type="evidence" value="ECO:0007669"/>
    <property type="project" value="InterPro"/>
</dbReference>
<dbReference type="AlphaFoldDB" id="A0A9X0YPD7"/>
<dbReference type="GO" id="GO:0016301">
    <property type="term" value="F:kinase activity"/>
    <property type="evidence" value="ECO:0007669"/>
    <property type="project" value="UniProtKB-KW"/>
</dbReference>
<accession>A0A9X0YPD7</accession>
<feature type="domain" description="Transcription elongation factor GreA/GreB C-terminal" evidence="1">
    <location>
        <begin position="55"/>
        <end position="127"/>
    </location>
</feature>
<dbReference type="Gene3D" id="3.10.50.30">
    <property type="entry name" value="Transcription elongation factor, GreA/GreB, C-terminal domain"/>
    <property type="match status" value="1"/>
</dbReference>
<keyword evidence="2" id="KW-0808">Transferase</keyword>
<evidence type="ECO:0000313" key="2">
    <source>
        <dbReference type="EMBL" id="MBP1840927.1"/>
    </source>
</evidence>
<dbReference type="SUPFAM" id="SSF54534">
    <property type="entry name" value="FKBP-like"/>
    <property type="match status" value="1"/>
</dbReference>
<keyword evidence="5" id="KW-1185">Reference proteome</keyword>
<dbReference type="PANTHER" id="PTHR30437">
    <property type="entry name" value="TRANSCRIPTION ELONGATION FACTOR GREA"/>
    <property type="match status" value="1"/>
</dbReference>
<evidence type="ECO:0000313" key="4">
    <source>
        <dbReference type="Proteomes" id="UP001138672"/>
    </source>
</evidence>
<dbReference type="Pfam" id="PF01272">
    <property type="entry name" value="GreA_GreB"/>
    <property type="match status" value="1"/>
</dbReference>
<evidence type="ECO:0000259" key="1">
    <source>
        <dbReference type="Pfam" id="PF01272"/>
    </source>
</evidence>
<organism evidence="2 4">
    <name type="scientific">Formosa algae</name>
    <dbReference type="NCBI Taxonomy" id="225843"/>
    <lineage>
        <taxon>Bacteria</taxon>
        <taxon>Pseudomonadati</taxon>
        <taxon>Bacteroidota</taxon>
        <taxon>Flavobacteriia</taxon>
        <taxon>Flavobacteriales</taxon>
        <taxon>Flavobacteriaceae</taxon>
        <taxon>Formosa</taxon>
    </lineage>
</organism>
<dbReference type="InterPro" id="IPR001437">
    <property type="entry name" value="Tscrpt_elong_fac_GreA/B_C"/>
</dbReference>
<dbReference type="PANTHER" id="PTHR30437:SF5">
    <property type="entry name" value="REGULATOR OF NUCLEOSIDE DIPHOSPHATE KINASE"/>
    <property type="match status" value="1"/>
</dbReference>
<keyword evidence="2" id="KW-0418">Kinase</keyword>
<dbReference type="GO" id="GO:0070063">
    <property type="term" value="F:RNA polymerase binding"/>
    <property type="evidence" value="ECO:0007669"/>
    <property type="project" value="InterPro"/>
</dbReference>
<dbReference type="InterPro" id="IPR023459">
    <property type="entry name" value="Tscrpt_elong_fac_GreA/B_fam"/>
</dbReference>
<dbReference type="Proteomes" id="UP001138672">
    <property type="component" value="Unassembled WGS sequence"/>
</dbReference>
<sequence length="138" mass="15868">MKYGQLILEKKEYVFLKRILNLTGYSKDIETKKSLQKLNHELLEAAIIDHENMPLDVIRFNSIVTVEQGQWQKTIQIVIPQNKDLKQNKISILTPMGSALFGYALGDCITWEFPNGIKELKIVAVEQEFSYNGLDILI</sequence>
<dbReference type="Proteomes" id="UP001231587">
    <property type="component" value="Unassembled WGS sequence"/>
</dbReference>
<gene>
    <name evidence="2" type="ORF">J2Z56_002858</name>
    <name evidence="3" type="ORF">J2Z57_002629</name>
</gene>
<evidence type="ECO:0000313" key="5">
    <source>
        <dbReference type="Proteomes" id="UP001231587"/>
    </source>
</evidence>
<dbReference type="EMBL" id="JAGGJQ010000008">
    <property type="protein sequence ID" value="MBP1840927.1"/>
    <property type="molecule type" value="Genomic_DNA"/>
</dbReference>
<dbReference type="GO" id="GO:0003677">
    <property type="term" value="F:DNA binding"/>
    <property type="evidence" value="ECO:0007669"/>
    <property type="project" value="InterPro"/>
</dbReference>
<protein>
    <submittedName>
        <fullName evidence="2">Regulator of nucleoside diphosphate kinase</fullName>
    </submittedName>
</protein>
<dbReference type="GO" id="GO:0006354">
    <property type="term" value="P:DNA-templated transcription elongation"/>
    <property type="evidence" value="ECO:0007669"/>
    <property type="project" value="TreeGrafter"/>
</dbReference>
<reference evidence="2" key="1">
    <citation type="submission" date="2021-03" db="EMBL/GenBank/DDBJ databases">
        <title>Genomic Encyclopedia of Type Strains, Phase IV (KMG-IV): sequencing the most valuable type-strain genomes for metagenomic binning, comparative biology and taxonomic classification.</title>
        <authorList>
            <person name="Goeker M."/>
        </authorList>
    </citation>
    <scope>NUCLEOTIDE SEQUENCE</scope>
    <source>
        <strain evidence="2">DSM 15523</strain>
        <strain evidence="3 5">DSM 16476</strain>
    </source>
</reference>
<dbReference type="EMBL" id="JAUSUU010000008">
    <property type="protein sequence ID" value="MDQ0336176.1"/>
    <property type="molecule type" value="Genomic_DNA"/>
</dbReference>
<comment type="caution">
    <text evidence="2">The sequence shown here is derived from an EMBL/GenBank/DDBJ whole genome shotgun (WGS) entry which is preliminary data.</text>
</comment>
<proteinExistence type="predicted"/>
<evidence type="ECO:0000313" key="3">
    <source>
        <dbReference type="EMBL" id="MDQ0336176.1"/>
    </source>
</evidence>
<name>A0A9X0YPD7_9FLAO</name>
<dbReference type="InterPro" id="IPR036953">
    <property type="entry name" value="GreA/GreB_C_sf"/>
</dbReference>
<dbReference type="RefSeq" id="WP_057782027.1">
    <property type="nucleotide sequence ID" value="NZ_JAGGJQ010000008.1"/>
</dbReference>
<dbReference type="OrthoDB" id="192847at2"/>